<dbReference type="InterPro" id="IPR015955">
    <property type="entry name" value="Lactate_DH/Glyco_Ohase_4_C"/>
</dbReference>
<dbReference type="EMBL" id="QGKV02001507">
    <property type="protein sequence ID" value="KAF3528348.1"/>
    <property type="molecule type" value="Genomic_DNA"/>
</dbReference>
<proteinExistence type="predicted"/>
<keyword evidence="2" id="KW-1185">Reference proteome</keyword>
<comment type="caution">
    <text evidence="1">The sequence shown here is derived from an EMBL/GenBank/DDBJ whole genome shotgun (WGS) entry which is preliminary data.</text>
</comment>
<organism evidence="1 2">
    <name type="scientific">Brassica cretica</name>
    <name type="common">Mustard</name>
    <dbReference type="NCBI Taxonomy" id="69181"/>
    <lineage>
        <taxon>Eukaryota</taxon>
        <taxon>Viridiplantae</taxon>
        <taxon>Streptophyta</taxon>
        <taxon>Embryophyta</taxon>
        <taxon>Tracheophyta</taxon>
        <taxon>Spermatophyta</taxon>
        <taxon>Magnoliopsida</taxon>
        <taxon>eudicotyledons</taxon>
        <taxon>Gunneridae</taxon>
        <taxon>Pentapetalae</taxon>
        <taxon>rosids</taxon>
        <taxon>malvids</taxon>
        <taxon>Brassicales</taxon>
        <taxon>Brassicaceae</taxon>
        <taxon>Brassiceae</taxon>
        <taxon>Brassica</taxon>
    </lineage>
</organism>
<dbReference type="SUPFAM" id="SSF56327">
    <property type="entry name" value="LDH C-terminal domain-like"/>
    <property type="match status" value="1"/>
</dbReference>
<accession>A0ABQ7B7W5</accession>
<protein>
    <submittedName>
        <fullName evidence="1">Uncharacterized protein</fullName>
    </submittedName>
</protein>
<evidence type="ECO:0000313" key="1">
    <source>
        <dbReference type="EMBL" id="KAF3528348.1"/>
    </source>
</evidence>
<name>A0ABQ7B7W5_BRACR</name>
<reference evidence="1 2" key="1">
    <citation type="journal article" date="2020" name="BMC Genomics">
        <title>Intraspecific diversification of the crop wild relative Brassica cretica Lam. using demographic model selection.</title>
        <authorList>
            <person name="Kioukis A."/>
            <person name="Michalopoulou V.A."/>
            <person name="Briers L."/>
            <person name="Pirintsos S."/>
            <person name="Studholme D.J."/>
            <person name="Pavlidis P."/>
            <person name="Sarris P.F."/>
        </authorList>
    </citation>
    <scope>NUCLEOTIDE SEQUENCE [LARGE SCALE GENOMIC DNA]</scope>
    <source>
        <strain evidence="2">cv. PFS-1207/04</strain>
    </source>
</reference>
<dbReference type="Proteomes" id="UP000266723">
    <property type="component" value="Unassembled WGS sequence"/>
</dbReference>
<evidence type="ECO:0000313" key="2">
    <source>
        <dbReference type="Proteomes" id="UP000266723"/>
    </source>
</evidence>
<gene>
    <name evidence="1" type="ORF">DY000_02037224</name>
</gene>
<dbReference type="Gene3D" id="3.90.110.10">
    <property type="entry name" value="Lactate dehydrogenase/glycoside hydrolase, family 4, C-terminal"/>
    <property type="match status" value="1"/>
</dbReference>
<sequence length="52" mass="5869">MEKSLCNSEVNQVPDFLNARINGPPVKEVITDHKWLEEGFTESVQKRGGLLN</sequence>